<dbReference type="PANTHER" id="PTHR42648">
    <property type="entry name" value="TRANSPOSASE, PUTATIVE-RELATED"/>
    <property type="match status" value="1"/>
</dbReference>
<evidence type="ECO:0000313" key="4">
    <source>
        <dbReference type="Proteomes" id="UP001151760"/>
    </source>
</evidence>
<dbReference type="InterPro" id="IPR039537">
    <property type="entry name" value="Retrotran_Ty1/copia-like"/>
</dbReference>
<gene>
    <name evidence="3" type="ORF">Tco_0840868</name>
</gene>
<dbReference type="SUPFAM" id="SSF53098">
    <property type="entry name" value="Ribonuclease H-like"/>
    <property type="match status" value="1"/>
</dbReference>
<dbReference type="EMBL" id="BQNB010012666">
    <property type="protein sequence ID" value="GJT06406.1"/>
    <property type="molecule type" value="Genomic_DNA"/>
</dbReference>
<comment type="caution">
    <text evidence="3">The sequence shown here is derived from an EMBL/GenBank/DDBJ whole genome shotgun (WGS) entry which is preliminary data.</text>
</comment>
<keyword evidence="4" id="KW-1185">Reference proteome</keyword>
<evidence type="ECO:0000313" key="3">
    <source>
        <dbReference type="EMBL" id="GJT06406.1"/>
    </source>
</evidence>
<feature type="compositionally biased region" description="Polar residues" evidence="1">
    <location>
        <begin position="496"/>
        <end position="523"/>
    </location>
</feature>
<dbReference type="PANTHER" id="PTHR42648:SF32">
    <property type="entry name" value="RIBONUCLEASE H-LIKE DOMAIN, GAG-PRE-INTEGRASE DOMAIN PROTEIN-RELATED"/>
    <property type="match status" value="1"/>
</dbReference>
<feature type="region of interest" description="Disordered" evidence="1">
    <location>
        <begin position="468"/>
        <end position="559"/>
    </location>
</feature>
<dbReference type="Proteomes" id="UP001151760">
    <property type="component" value="Unassembled WGS sequence"/>
</dbReference>
<dbReference type="Pfam" id="PF25597">
    <property type="entry name" value="SH3_retrovirus"/>
    <property type="match status" value="1"/>
</dbReference>
<feature type="compositionally biased region" description="Basic and acidic residues" evidence="1">
    <location>
        <begin position="468"/>
        <end position="487"/>
    </location>
</feature>
<accession>A0ABQ5AZ38</accession>
<reference evidence="3" key="2">
    <citation type="submission" date="2022-01" db="EMBL/GenBank/DDBJ databases">
        <authorList>
            <person name="Yamashiro T."/>
            <person name="Shiraishi A."/>
            <person name="Satake H."/>
            <person name="Nakayama K."/>
        </authorList>
    </citation>
    <scope>NUCLEOTIDE SEQUENCE</scope>
</reference>
<evidence type="ECO:0000256" key="1">
    <source>
        <dbReference type="SAM" id="MobiDB-lite"/>
    </source>
</evidence>
<proteinExistence type="predicted"/>
<reference evidence="3" key="1">
    <citation type="journal article" date="2022" name="Int. J. Mol. Sci.">
        <title>Draft Genome of Tanacetum Coccineum: Genomic Comparison of Closely Related Tanacetum-Family Plants.</title>
        <authorList>
            <person name="Yamashiro T."/>
            <person name="Shiraishi A."/>
            <person name="Nakayama K."/>
            <person name="Satake H."/>
        </authorList>
    </citation>
    <scope>NUCLEOTIDE SEQUENCE</scope>
</reference>
<name>A0ABQ5AZ38_9ASTR</name>
<feature type="domain" description="Integrase catalytic" evidence="2">
    <location>
        <begin position="745"/>
        <end position="838"/>
    </location>
</feature>
<protein>
    <submittedName>
        <fullName evidence="3">Retrovirus-related pol polyprotein from transposon TNT 1-94</fullName>
    </submittedName>
</protein>
<dbReference type="Gene3D" id="3.30.420.10">
    <property type="entry name" value="Ribonuclease H-like superfamily/Ribonuclease H"/>
    <property type="match status" value="1"/>
</dbReference>
<dbReference type="InterPro" id="IPR001584">
    <property type="entry name" value="Integrase_cat-core"/>
</dbReference>
<organism evidence="3 4">
    <name type="scientific">Tanacetum coccineum</name>
    <dbReference type="NCBI Taxonomy" id="301880"/>
    <lineage>
        <taxon>Eukaryota</taxon>
        <taxon>Viridiplantae</taxon>
        <taxon>Streptophyta</taxon>
        <taxon>Embryophyta</taxon>
        <taxon>Tracheophyta</taxon>
        <taxon>Spermatophyta</taxon>
        <taxon>Magnoliopsida</taxon>
        <taxon>eudicotyledons</taxon>
        <taxon>Gunneridae</taxon>
        <taxon>Pentapetalae</taxon>
        <taxon>asterids</taxon>
        <taxon>campanulids</taxon>
        <taxon>Asterales</taxon>
        <taxon>Asteraceae</taxon>
        <taxon>Asteroideae</taxon>
        <taxon>Anthemideae</taxon>
        <taxon>Anthemidinae</taxon>
        <taxon>Tanacetum</taxon>
    </lineage>
</organism>
<dbReference type="InterPro" id="IPR057670">
    <property type="entry name" value="SH3_retrovirus"/>
</dbReference>
<dbReference type="PROSITE" id="PS50994">
    <property type="entry name" value="INTEGRASE"/>
    <property type="match status" value="1"/>
</dbReference>
<feature type="compositionally biased region" description="Polar residues" evidence="1">
    <location>
        <begin position="686"/>
        <end position="701"/>
    </location>
</feature>
<sequence>MTTLADKSLLSEETTNHRCLKNTCNDSWKKQNGTEYANRPHGRMILTSVEKGPLVWPSITKYGVTRLKEYVELTPAEAIQADCDIKAINIILQGLPTETYALVSQHHVAKDLWRKIKTANQGTPLTKQELCFTLSTPTIHNQLQSTLFNTYPTNEYQSTIHHNVYSPQPSILQLEYAPTAYQQQQPEFSKPDSSLVVPVFQKGDDPIDAINHMMSFLTGRQTTYAAGTTRKYTPGASGSNTGKQRTVICYNFKGEGHIPKQCTKPKQKRDETWFNDKVLLVQAQADSHHQTHNAAYQADESDAYDSDWMNSTQPRLLYANLSRMAQMHLTESRSMKLAFEKNKIPMFENIDEHAYWKATSVPALDPSHSSTTVIVEVPKELPKVSMVNTSLKELKRYLTGFDQVVKERTTATAITEGTWGSKEQCDALIKQVNIKSGEISDLNAKLQEQGLVIAALKNELRKLKGKALDKEATETHSVDPKVSKDNMEPITPILRLSTSASGSQPSGNTRNDRILQTPSSNSKNKVEAHPRNVKSSLNKRHGTVRVNGSASVQNSKKHDNSDYVCINGDDCMSSDNLCVSNSMNDVKFRAKSKKRKSKKDIWKPTGKVFTQIGYIWRPTGRTFTIVGNACPLTRITTTNEVPSRKPIVLESESPKPVVKLVYSRKPRKNKNTESVSKTKVFKPMSANKQEPSKSWGSTKTNIPSTSLNECRLSKSSSVIFKNDQVAKDNGVMETIDWECYYSKGTDNGTEFVNQTLREYYEKVGISHETSVARSPQQNGVVERRNHTLIEAARTMLIYAKAPLFLWAEAVATACYTQNRSMIRRRHGKTPYELLHDKPPDLSYLHVFGALCYPTNDSENLGKLQPKADIGIFIGYAPTKKAFRIYNRRTRRIIETIHVDFDELTAMASKHSSSGPALHEMTPVSISSRLMPNSPSSTPFVPPSRSDWDLLFQPMFDESLNPPTNVDLQAPEVIAPIP</sequence>
<dbReference type="InterPro" id="IPR036397">
    <property type="entry name" value="RNaseH_sf"/>
</dbReference>
<evidence type="ECO:0000259" key="2">
    <source>
        <dbReference type="PROSITE" id="PS50994"/>
    </source>
</evidence>
<dbReference type="InterPro" id="IPR012337">
    <property type="entry name" value="RNaseH-like_sf"/>
</dbReference>
<feature type="region of interest" description="Disordered" evidence="1">
    <location>
        <begin position="664"/>
        <end position="701"/>
    </location>
</feature>